<dbReference type="Proteomes" id="UP001158067">
    <property type="component" value="Unassembled WGS sequence"/>
</dbReference>
<organism evidence="1 2">
    <name type="scientific">Neorhodopirellula lusitana</name>
    <dbReference type="NCBI Taxonomy" id="445327"/>
    <lineage>
        <taxon>Bacteria</taxon>
        <taxon>Pseudomonadati</taxon>
        <taxon>Planctomycetota</taxon>
        <taxon>Planctomycetia</taxon>
        <taxon>Pirellulales</taxon>
        <taxon>Pirellulaceae</taxon>
        <taxon>Neorhodopirellula</taxon>
    </lineage>
</organism>
<gene>
    <name evidence="1" type="ORF">SAMN06265222_1011007</name>
</gene>
<keyword evidence="2" id="KW-1185">Reference proteome</keyword>
<name>A0ABY1PRG5_9BACT</name>
<dbReference type="EMBL" id="FXUG01000001">
    <property type="protein sequence ID" value="SMP43796.1"/>
    <property type="molecule type" value="Genomic_DNA"/>
</dbReference>
<evidence type="ECO:0000313" key="1">
    <source>
        <dbReference type="EMBL" id="SMP43796.1"/>
    </source>
</evidence>
<evidence type="ECO:0000313" key="2">
    <source>
        <dbReference type="Proteomes" id="UP001158067"/>
    </source>
</evidence>
<reference evidence="1 2" key="1">
    <citation type="submission" date="2017-05" db="EMBL/GenBank/DDBJ databases">
        <authorList>
            <person name="Varghese N."/>
            <person name="Submissions S."/>
        </authorList>
    </citation>
    <scope>NUCLEOTIDE SEQUENCE [LARGE SCALE GENOMIC DNA]</scope>
    <source>
        <strain evidence="1 2">DSM 25457</strain>
    </source>
</reference>
<sequence>MLVCTNTKQSRKGSKLTPAFNTFGMSIGPLRKAGRWIFEGDQVNRTLLTPISKRVLNLLRRVSVGNWSPGCSIVGEVLARVKWITVASLIMH</sequence>
<accession>A0ABY1PRG5</accession>
<comment type="caution">
    <text evidence="1">The sequence shown here is derived from an EMBL/GenBank/DDBJ whole genome shotgun (WGS) entry which is preliminary data.</text>
</comment>
<protein>
    <submittedName>
        <fullName evidence="1">Uncharacterized protein</fullName>
    </submittedName>
</protein>
<proteinExistence type="predicted"/>